<dbReference type="EMBL" id="CP020370">
    <property type="protein sequence ID" value="AUB81710.1"/>
    <property type="molecule type" value="Genomic_DNA"/>
</dbReference>
<dbReference type="Pfam" id="PF08808">
    <property type="entry name" value="RES"/>
    <property type="match status" value="1"/>
</dbReference>
<sequence length="83" mass="9112">MNVAPPPAAGQTKLKTLRLPAGTVRYRISHRRYGTALHFSTGADARWNDPLVRYGVLYVADTPETAFAETFGHDLDAQGWGLV</sequence>
<protein>
    <recommendedName>
        <fullName evidence="1">RES domain-containing protein</fullName>
    </recommendedName>
</protein>
<evidence type="ECO:0000313" key="2">
    <source>
        <dbReference type="EMBL" id="AUB81710.1"/>
    </source>
</evidence>
<dbReference type="AlphaFoldDB" id="A0A2K8U7Z4"/>
<proteinExistence type="predicted"/>
<keyword evidence="3" id="KW-1185">Reference proteome</keyword>
<dbReference type="Proteomes" id="UP000232638">
    <property type="component" value="Chromosome"/>
</dbReference>
<gene>
    <name evidence="2" type="ORF">THSYN_12565</name>
</gene>
<dbReference type="RefSeq" id="WP_100919467.1">
    <property type="nucleotide sequence ID" value="NZ_CP020370.1"/>
</dbReference>
<feature type="domain" description="RES" evidence="1">
    <location>
        <begin position="26"/>
        <end position="76"/>
    </location>
</feature>
<reference evidence="2" key="1">
    <citation type="submission" date="2017-03" db="EMBL/GenBank/DDBJ databases">
        <title>Complete genome sequence of Candidatus 'Thiodictyon syntrophicum' sp. nov. strain Cad16T, a photolithoautotroph purple sulfur bacterium isolated from an alpine meromictic lake.</title>
        <authorList>
            <person name="Luedin S.M."/>
            <person name="Pothier J.F."/>
            <person name="Danza F."/>
            <person name="Storelli N."/>
            <person name="Wittwer M."/>
            <person name="Tonolla M."/>
        </authorList>
    </citation>
    <scope>NUCLEOTIDE SEQUENCE [LARGE SCALE GENOMIC DNA]</scope>
    <source>
        <strain evidence="2">Cad16T</strain>
    </source>
</reference>
<dbReference type="KEGG" id="tsy:THSYN_12565"/>
<evidence type="ECO:0000259" key="1">
    <source>
        <dbReference type="Pfam" id="PF08808"/>
    </source>
</evidence>
<dbReference type="InterPro" id="IPR014914">
    <property type="entry name" value="RES_dom"/>
</dbReference>
<name>A0A2K8U7Z4_9GAMM</name>
<evidence type="ECO:0000313" key="3">
    <source>
        <dbReference type="Proteomes" id="UP000232638"/>
    </source>
</evidence>
<accession>A0A2K8U7Z4</accession>
<organism evidence="2 3">
    <name type="scientific">Candidatus Thiodictyon syntrophicum</name>
    <dbReference type="NCBI Taxonomy" id="1166950"/>
    <lineage>
        <taxon>Bacteria</taxon>
        <taxon>Pseudomonadati</taxon>
        <taxon>Pseudomonadota</taxon>
        <taxon>Gammaproteobacteria</taxon>
        <taxon>Chromatiales</taxon>
        <taxon>Chromatiaceae</taxon>
        <taxon>Thiodictyon</taxon>
    </lineage>
</organism>
<dbReference type="OrthoDB" id="9795903at2"/>